<name>A0A059C1J6_EUCGR</name>
<reference evidence="2" key="1">
    <citation type="submission" date="2013-07" db="EMBL/GenBank/DDBJ databases">
        <title>The genome of Eucalyptus grandis.</title>
        <authorList>
            <person name="Schmutz J."/>
            <person name="Hayes R."/>
            <person name="Myburg A."/>
            <person name="Tuskan G."/>
            <person name="Grattapaglia D."/>
            <person name="Rokhsar D.S."/>
        </authorList>
    </citation>
    <scope>NUCLEOTIDE SEQUENCE</scope>
    <source>
        <tissue evidence="2">Leaf extractions</tissue>
    </source>
</reference>
<accession>A0A059C1J6</accession>
<dbReference type="EMBL" id="KK198757">
    <property type="protein sequence ID" value="KCW71785.1"/>
    <property type="molecule type" value="Genomic_DNA"/>
</dbReference>
<feature type="region of interest" description="Disordered" evidence="1">
    <location>
        <begin position="45"/>
        <end position="75"/>
    </location>
</feature>
<sequence length="126" mass="14236">MSLNCLTCQAQRKEDTELDYGCIDEEGPRSLCCVLVDRNWSGPLVTPPAPTTPYYEHRSRSGPLGLRKKKAKKGHRRLWGTTASSLGEKPIAGSGEARLVRSSGMRRDWSFEDLRKMRDGKSKNRR</sequence>
<dbReference type="AlphaFoldDB" id="A0A059C1J6"/>
<dbReference type="OrthoDB" id="1847777at2759"/>
<dbReference type="OMA" id="INMERSW"/>
<proteinExistence type="predicted"/>
<protein>
    <submittedName>
        <fullName evidence="2">Uncharacterized protein</fullName>
    </submittedName>
</protein>
<dbReference type="eggNOG" id="ENOG502S7KC">
    <property type="taxonomic scope" value="Eukaryota"/>
</dbReference>
<dbReference type="PANTHER" id="PTHR36019:SF3">
    <property type="entry name" value="PLANT_PROTEIN"/>
    <property type="match status" value="1"/>
</dbReference>
<dbReference type="Gramene" id="KCW71785">
    <property type="protein sequence ID" value="KCW71785"/>
    <property type="gene ID" value="EUGRSUZ_E00278"/>
</dbReference>
<feature type="compositionally biased region" description="Basic residues" evidence="1">
    <location>
        <begin position="66"/>
        <end position="75"/>
    </location>
</feature>
<dbReference type="PANTHER" id="PTHR36019">
    <property type="entry name" value="PLANT/PROTEIN"/>
    <property type="match status" value="1"/>
</dbReference>
<evidence type="ECO:0000256" key="1">
    <source>
        <dbReference type="SAM" id="MobiDB-lite"/>
    </source>
</evidence>
<evidence type="ECO:0000313" key="2">
    <source>
        <dbReference type="EMBL" id="KCW71785.1"/>
    </source>
</evidence>
<organism evidence="2">
    <name type="scientific">Eucalyptus grandis</name>
    <name type="common">Flooded gum</name>
    <dbReference type="NCBI Taxonomy" id="71139"/>
    <lineage>
        <taxon>Eukaryota</taxon>
        <taxon>Viridiplantae</taxon>
        <taxon>Streptophyta</taxon>
        <taxon>Embryophyta</taxon>
        <taxon>Tracheophyta</taxon>
        <taxon>Spermatophyta</taxon>
        <taxon>Magnoliopsida</taxon>
        <taxon>eudicotyledons</taxon>
        <taxon>Gunneridae</taxon>
        <taxon>Pentapetalae</taxon>
        <taxon>rosids</taxon>
        <taxon>malvids</taxon>
        <taxon>Myrtales</taxon>
        <taxon>Myrtaceae</taxon>
        <taxon>Myrtoideae</taxon>
        <taxon>Eucalypteae</taxon>
        <taxon>Eucalyptus</taxon>
    </lineage>
</organism>
<dbReference type="InParanoid" id="A0A059C1J6"/>
<gene>
    <name evidence="2" type="ORF">EUGRSUZ_E00278</name>
</gene>